<dbReference type="InterPro" id="IPR001509">
    <property type="entry name" value="Epimerase_deHydtase"/>
</dbReference>
<dbReference type="InterPro" id="IPR036291">
    <property type="entry name" value="NAD(P)-bd_dom_sf"/>
</dbReference>
<dbReference type="InterPro" id="IPR051207">
    <property type="entry name" value="ComplexI_NDUFA9_subunit"/>
</dbReference>
<dbReference type="Pfam" id="PF01370">
    <property type="entry name" value="Epimerase"/>
    <property type="match status" value="1"/>
</dbReference>
<protein>
    <submittedName>
        <fullName evidence="2">Complex I NDUFA9 subunit family protein</fullName>
    </submittedName>
</protein>
<comment type="caution">
    <text evidence="2">The sequence shown here is derived from an EMBL/GenBank/DDBJ whole genome shotgun (WGS) entry which is preliminary data.</text>
</comment>
<reference evidence="2 3" key="1">
    <citation type="submission" date="2017-12" db="EMBL/GenBank/DDBJ databases">
        <authorList>
            <person name="Hurst M.R.H."/>
        </authorList>
    </citation>
    <scope>NUCLEOTIDE SEQUENCE [LARGE SCALE GENOMIC DNA]</scope>
    <source>
        <strain evidence="2 3">SY-3-19</strain>
    </source>
</reference>
<accession>A0A2S7K208</accession>
<dbReference type="Gene3D" id="3.40.50.720">
    <property type="entry name" value="NAD(P)-binding Rossmann-like Domain"/>
    <property type="match status" value="1"/>
</dbReference>
<dbReference type="GO" id="GO:0044877">
    <property type="term" value="F:protein-containing complex binding"/>
    <property type="evidence" value="ECO:0007669"/>
    <property type="project" value="TreeGrafter"/>
</dbReference>
<organism evidence="2 3">
    <name type="scientific">Hyphococcus luteus</name>
    <dbReference type="NCBI Taxonomy" id="2058213"/>
    <lineage>
        <taxon>Bacteria</taxon>
        <taxon>Pseudomonadati</taxon>
        <taxon>Pseudomonadota</taxon>
        <taxon>Alphaproteobacteria</taxon>
        <taxon>Parvularculales</taxon>
        <taxon>Parvularculaceae</taxon>
        <taxon>Hyphococcus</taxon>
    </lineage>
</organism>
<dbReference type="PANTHER" id="PTHR12126:SF11">
    <property type="entry name" value="NADH DEHYDROGENASE [UBIQUINONE] 1 ALPHA SUBCOMPLEX SUBUNIT 9, MITOCHONDRIAL"/>
    <property type="match status" value="1"/>
</dbReference>
<evidence type="ECO:0000259" key="1">
    <source>
        <dbReference type="Pfam" id="PF01370"/>
    </source>
</evidence>
<dbReference type="PANTHER" id="PTHR12126">
    <property type="entry name" value="NADH-UBIQUINONE OXIDOREDUCTASE 39 KDA SUBUNIT-RELATED"/>
    <property type="match status" value="1"/>
</dbReference>
<sequence>MERPRAARRRRRNVTGKLAVVFGGSGFLGRNVVRELAKRGWRVRVAVRRPHHAGFLRPMGAVGQIQLKQCNVRHAPSVADALAGADAVVNLVGLLYQSGSQRFDTVQAGGAATVARLAAEAGIENLVHVSAIGADPESESQYARTKAEAERAVREAVPGATIIRPSIIFGQEDEFFNKFATMASLSPALPLIGGGKTKFQPIYVDDAADAVCAALERADAKGKTYEIGGPRIYTFRELMELMLAETGLRRILLPVPFPAASLMGLGGEIAGVLPFVEPPITRDQVRLLKKDNVVDASGDVGVLADLGVEPDTLEAILPSYMVRYRKYGQFAEHAA</sequence>
<evidence type="ECO:0000313" key="3">
    <source>
        <dbReference type="Proteomes" id="UP000239504"/>
    </source>
</evidence>
<dbReference type="SUPFAM" id="SSF51735">
    <property type="entry name" value="NAD(P)-binding Rossmann-fold domains"/>
    <property type="match status" value="1"/>
</dbReference>
<evidence type="ECO:0000313" key="2">
    <source>
        <dbReference type="EMBL" id="PQA86537.1"/>
    </source>
</evidence>
<dbReference type="AlphaFoldDB" id="A0A2S7K208"/>
<dbReference type="FunFam" id="3.40.50.720:FF:000702">
    <property type="entry name" value="NADH dehydrogenase (Ubiquinone)"/>
    <property type="match status" value="1"/>
</dbReference>
<dbReference type="Proteomes" id="UP000239504">
    <property type="component" value="Unassembled WGS sequence"/>
</dbReference>
<gene>
    <name evidence="2" type="ORF">CW354_19635</name>
</gene>
<feature type="domain" description="NAD-dependent epimerase/dehydratase" evidence="1">
    <location>
        <begin position="20"/>
        <end position="228"/>
    </location>
</feature>
<keyword evidence="3" id="KW-1185">Reference proteome</keyword>
<dbReference type="OrthoDB" id="9776313at2"/>
<name>A0A2S7K208_9PROT</name>
<dbReference type="CDD" id="cd05271">
    <property type="entry name" value="NDUFA9_like_SDR_a"/>
    <property type="match status" value="1"/>
</dbReference>
<proteinExistence type="predicted"/>
<dbReference type="EMBL" id="PJCH01000015">
    <property type="protein sequence ID" value="PQA86537.1"/>
    <property type="molecule type" value="Genomic_DNA"/>
</dbReference>